<evidence type="ECO:0000313" key="6">
    <source>
        <dbReference type="Proteomes" id="UP000256862"/>
    </source>
</evidence>
<dbReference type="PANTHER" id="PTHR43333">
    <property type="entry name" value="2-HACID_DH_C DOMAIN-CONTAINING PROTEIN"/>
    <property type="match status" value="1"/>
</dbReference>
<dbReference type="Proteomes" id="UP000623307">
    <property type="component" value="Chromosome 2"/>
</dbReference>
<reference evidence="5 6" key="1">
    <citation type="submission" date="2018-01" db="EMBL/GenBank/DDBJ databases">
        <authorList>
            <person name="Clerissi C."/>
        </authorList>
    </citation>
    <scope>NUCLEOTIDE SEQUENCE [LARGE SCALE GENOMIC DNA]</scope>
    <source>
        <strain evidence="5">Cupriavidus oxalaticus LMG 2235</strain>
    </source>
</reference>
<gene>
    <name evidence="5" type="ORF">CO2235_90143</name>
    <name evidence="4" type="ORF">JTE92_17800</name>
</gene>
<dbReference type="InterPro" id="IPR036291">
    <property type="entry name" value="NAD(P)-bd_dom_sf"/>
</dbReference>
<dbReference type="EMBL" id="OGUS01000131">
    <property type="protein sequence ID" value="SPC17269.1"/>
    <property type="molecule type" value="Genomic_DNA"/>
</dbReference>
<dbReference type="EMBL" id="CP069812">
    <property type="protein sequence ID" value="QRQ95313.1"/>
    <property type="molecule type" value="Genomic_DNA"/>
</dbReference>
<evidence type="ECO:0000259" key="3">
    <source>
        <dbReference type="Pfam" id="PF02826"/>
    </source>
</evidence>
<keyword evidence="7" id="KW-1185">Reference proteome</keyword>
<dbReference type="PANTHER" id="PTHR43333:SF1">
    <property type="entry name" value="D-ISOMER SPECIFIC 2-HYDROXYACID DEHYDROGENASE NAD-BINDING DOMAIN-CONTAINING PROTEIN"/>
    <property type="match status" value="1"/>
</dbReference>
<dbReference type="Pfam" id="PF02826">
    <property type="entry name" value="2-Hacid_dh_C"/>
    <property type="match status" value="1"/>
</dbReference>
<name>A0A976BF99_9BURK</name>
<evidence type="ECO:0000313" key="5">
    <source>
        <dbReference type="EMBL" id="SPC17269.1"/>
    </source>
</evidence>
<protein>
    <submittedName>
        <fullName evidence="4">D-2-hydroxyacid dehydrogenase</fullName>
    </submittedName>
</protein>
<evidence type="ECO:0000256" key="1">
    <source>
        <dbReference type="ARBA" id="ARBA00023002"/>
    </source>
</evidence>
<evidence type="ECO:0000313" key="4">
    <source>
        <dbReference type="EMBL" id="QRQ95313.1"/>
    </source>
</evidence>
<dbReference type="RefSeq" id="WP_063238470.1">
    <property type="nucleotide sequence ID" value="NZ_CP069810.1"/>
</dbReference>
<feature type="domain" description="D-isomer specific 2-hydroxyacid dehydrogenase NAD-binding" evidence="3">
    <location>
        <begin position="131"/>
        <end position="302"/>
    </location>
</feature>
<organism evidence="5 6">
    <name type="scientific">Cupriavidus oxalaticus</name>
    <dbReference type="NCBI Taxonomy" id="96344"/>
    <lineage>
        <taxon>Bacteria</taxon>
        <taxon>Pseudomonadati</taxon>
        <taxon>Pseudomonadota</taxon>
        <taxon>Betaproteobacteria</taxon>
        <taxon>Burkholderiales</taxon>
        <taxon>Burkholderiaceae</taxon>
        <taxon>Cupriavidus</taxon>
    </lineage>
</organism>
<dbReference type="Gene3D" id="3.40.50.720">
    <property type="entry name" value="NAD(P)-binding Rossmann-like Domain"/>
    <property type="match status" value="2"/>
</dbReference>
<dbReference type="Proteomes" id="UP000256862">
    <property type="component" value="Chromosome CO2235"/>
</dbReference>
<dbReference type="OrthoDB" id="9805416at2"/>
<keyword evidence="1" id="KW-0560">Oxidoreductase</keyword>
<dbReference type="SUPFAM" id="SSF52283">
    <property type="entry name" value="Formate/glycerate dehydrogenase catalytic domain-like"/>
    <property type="match status" value="1"/>
</dbReference>
<dbReference type="GO" id="GO:0051287">
    <property type="term" value="F:NAD binding"/>
    <property type="evidence" value="ECO:0007669"/>
    <property type="project" value="InterPro"/>
</dbReference>
<reference evidence="4 7" key="2">
    <citation type="submission" date="2021-02" db="EMBL/GenBank/DDBJ databases">
        <title>Complete Genome Sequence of Cupriavidus oxalaticus Strain Ox1, a Soil Oxalate-Degrading Species.</title>
        <authorList>
            <person name="Palmieri F."/>
            <person name="Udriet P."/>
            <person name="Deuasquier M."/>
            <person name="Beaudoing E."/>
            <person name="Johnson S.L."/>
            <person name="Davenport K.W."/>
            <person name="Chain P.S."/>
            <person name="Bindschedler S."/>
            <person name="Junier P."/>
        </authorList>
    </citation>
    <scope>NUCLEOTIDE SEQUENCE [LARGE SCALE GENOMIC DNA]</scope>
    <source>
        <strain evidence="4 7">Ox1</strain>
    </source>
</reference>
<proteinExistence type="predicted"/>
<dbReference type="GeneID" id="303491407"/>
<keyword evidence="2" id="KW-0520">NAD</keyword>
<sequence length="341" mass="37692">MTLNAASRQYSEADPLHIHIENSRTMMPVFTVHPEQYEAALSRHPDIAARIRTTWGSDQDIYQDAMQTADAMITYRFPHKSLASDAKRLKLLQVLGAGVDYLLPLDWVPAGIQVLTNSGAHLPKAAQSGLMALLMVNARMPALMWNHRRHAWDRQFTSALNGKTVLIVGVGSIGGGIAELAKQFGMHVIGIRRSGAPHPHVDSMHKPEALHTLLPQADFVLLNTALTEETRFLIGEGEIELMRTGAGLINMSRGGLIDPAALDVALRAGKLGGAMIDVTYPEPAPADWPYWETPNLVITPHVLSDDIEHYIPHTLDLFFNNIRRHFNGETLTNLVDLSRSY</sequence>
<dbReference type="AlphaFoldDB" id="A0A976BF99"/>
<dbReference type="SUPFAM" id="SSF51735">
    <property type="entry name" value="NAD(P)-binding Rossmann-fold domains"/>
    <property type="match status" value="1"/>
</dbReference>
<dbReference type="InterPro" id="IPR006140">
    <property type="entry name" value="D-isomer_DH_NAD-bd"/>
</dbReference>
<accession>A0A976BF99</accession>
<evidence type="ECO:0000313" key="7">
    <source>
        <dbReference type="Proteomes" id="UP000623307"/>
    </source>
</evidence>
<evidence type="ECO:0000256" key="2">
    <source>
        <dbReference type="ARBA" id="ARBA00023027"/>
    </source>
</evidence>
<dbReference type="GO" id="GO:0016491">
    <property type="term" value="F:oxidoreductase activity"/>
    <property type="evidence" value="ECO:0007669"/>
    <property type="project" value="UniProtKB-KW"/>
</dbReference>